<dbReference type="InterPro" id="IPR009010">
    <property type="entry name" value="Asp_de-COase-like_dom_sf"/>
</dbReference>
<dbReference type="EC" id="4.1.1.11" evidence="9"/>
<dbReference type="PANTHER" id="PTHR21012">
    <property type="entry name" value="ASPARTATE 1-DECARBOXYLASE"/>
    <property type="match status" value="1"/>
</dbReference>
<proteinExistence type="inferred from homology"/>
<keyword evidence="8 9" id="KW-0670">Pyruvate</keyword>
<accession>A0ABY1PNU1</accession>
<keyword evidence="6 9" id="KW-0456">Lyase</keyword>
<comment type="pathway">
    <text evidence="9">Cofactor biosynthesis; (R)-pantothenate biosynthesis; beta-alanine from L-aspartate: step 1/1.</text>
</comment>
<keyword evidence="3 9" id="KW-0210">Decarboxylase</keyword>
<evidence type="ECO:0000256" key="3">
    <source>
        <dbReference type="ARBA" id="ARBA00022793"/>
    </source>
</evidence>
<dbReference type="CDD" id="cd06919">
    <property type="entry name" value="Asp_decarbox"/>
    <property type="match status" value="1"/>
</dbReference>
<comment type="subunit">
    <text evidence="9">Heterooctamer of four alpha and four beta subunits.</text>
</comment>
<dbReference type="EMBL" id="FXUG01000001">
    <property type="protein sequence ID" value="SMP40202.1"/>
    <property type="molecule type" value="Genomic_DNA"/>
</dbReference>
<feature type="compositionally biased region" description="Polar residues" evidence="10">
    <location>
        <begin position="138"/>
        <end position="148"/>
    </location>
</feature>
<comment type="PTM">
    <text evidence="9">Is synthesized initially as an inactive proenzyme, which is activated by self-cleavage at a specific serine bond to produce a beta-subunit with a hydroxyl group at its C-terminus and an alpha-subunit with a pyruvoyl group at its N-terminus.</text>
</comment>
<evidence type="ECO:0000256" key="2">
    <source>
        <dbReference type="ARBA" id="ARBA00022655"/>
    </source>
</evidence>
<evidence type="ECO:0000313" key="12">
    <source>
        <dbReference type="Proteomes" id="UP001158067"/>
    </source>
</evidence>
<feature type="chain" id="PRO_5044931761" description="Aspartate 1-decarboxylase beta chain" evidence="9">
    <location>
        <begin position="1"/>
        <end position="27"/>
    </location>
</feature>
<dbReference type="NCBIfam" id="TIGR00223">
    <property type="entry name" value="panD"/>
    <property type="match status" value="1"/>
</dbReference>
<keyword evidence="4 9" id="KW-0068">Autocatalytic cleavage</keyword>
<evidence type="ECO:0000313" key="11">
    <source>
        <dbReference type="EMBL" id="SMP40202.1"/>
    </source>
</evidence>
<feature type="binding site" evidence="9">
    <location>
        <begin position="76"/>
        <end position="78"/>
    </location>
    <ligand>
        <name>substrate</name>
    </ligand>
</feature>
<feature type="chain" id="PRO_5044931760" description="Aspartate 1-decarboxylase alpha chain" evidence="9">
    <location>
        <begin position="28"/>
        <end position="170"/>
    </location>
</feature>
<feature type="binding site" evidence="9">
    <location>
        <position position="60"/>
    </location>
    <ligand>
        <name>substrate</name>
    </ligand>
</feature>
<evidence type="ECO:0000256" key="9">
    <source>
        <dbReference type="HAMAP-Rule" id="MF_00446"/>
    </source>
</evidence>
<feature type="active site" description="Schiff-base intermediate with substrate; via pyruvic acid" evidence="9">
    <location>
        <position position="28"/>
    </location>
</feature>
<evidence type="ECO:0000256" key="7">
    <source>
        <dbReference type="ARBA" id="ARBA00023270"/>
    </source>
</evidence>
<keyword evidence="5 9" id="KW-0865">Zymogen</keyword>
<name>A0ABY1PNU1_9BACT</name>
<dbReference type="InterPro" id="IPR003190">
    <property type="entry name" value="Asp_decarbox"/>
</dbReference>
<evidence type="ECO:0000256" key="8">
    <source>
        <dbReference type="ARBA" id="ARBA00023317"/>
    </source>
</evidence>
<keyword evidence="12" id="KW-1185">Reference proteome</keyword>
<sequence>MDSPYRKLLAAKIHRATVTGADVNYEGSMTVPPELLAAAGISVYESLHVWNVTRGSRLETYAIEGLPGSHDICANGAAAHLIRPGDHVILAAYAMVPEADAKSHKPKLIFVNEKNEISHTGPEIPGPQIPTGPRGGDSASSTDASKSGETPDVDGFQIAAAKQHAFADEC</sequence>
<gene>
    <name evidence="9" type="primary">panD</name>
    <name evidence="11" type="ORF">SAMN06265222_101411</name>
</gene>
<keyword evidence="1 9" id="KW-0963">Cytoplasm</keyword>
<protein>
    <recommendedName>
        <fullName evidence="9">Aspartate 1-decarboxylase</fullName>
        <ecNumber evidence="9">4.1.1.11</ecNumber>
    </recommendedName>
    <alternativeName>
        <fullName evidence="9">Aspartate alpha-decarboxylase</fullName>
    </alternativeName>
    <component>
        <recommendedName>
            <fullName evidence="9">Aspartate 1-decarboxylase beta chain</fullName>
        </recommendedName>
    </component>
    <component>
        <recommendedName>
            <fullName evidence="9">Aspartate 1-decarboxylase alpha chain</fullName>
        </recommendedName>
    </component>
</protein>
<dbReference type="SUPFAM" id="SSF50692">
    <property type="entry name" value="ADC-like"/>
    <property type="match status" value="1"/>
</dbReference>
<comment type="cofactor">
    <cofactor evidence="9">
        <name>pyruvate</name>
        <dbReference type="ChEBI" id="CHEBI:15361"/>
    </cofactor>
    <text evidence="9">Binds 1 pyruvoyl group covalently per subunit.</text>
</comment>
<evidence type="ECO:0000256" key="6">
    <source>
        <dbReference type="ARBA" id="ARBA00023239"/>
    </source>
</evidence>
<reference evidence="11 12" key="1">
    <citation type="submission" date="2017-05" db="EMBL/GenBank/DDBJ databases">
        <authorList>
            <person name="Varghese N."/>
            <person name="Submissions S."/>
        </authorList>
    </citation>
    <scope>NUCLEOTIDE SEQUENCE [LARGE SCALE GENOMIC DNA]</scope>
    <source>
        <strain evidence="11 12">DSM 25457</strain>
    </source>
</reference>
<evidence type="ECO:0000256" key="10">
    <source>
        <dbReference type="SAM" id="MobiDB-lite"/>
    </source>
</evidence>
<dbReference type="HAMAP" id="MF_00446">
    <property type="entry name" value="PanD"/>
    <property type="match status" value="1"/>
</dbReference>
<dbReference type="RefSeq" id="WP_283430649.1">
    <property type="nucleotide sequence ID" value="NZ_FXUG01000001.1"/>
</dbReference>
<feature type="modified residue" description="Pyruvic acid (Ser)" evidence="9">
    <location>
        <position position="28"/>
    </location>
</feature>
<evidence type="ECO:0000256" key="4">
    <source>
        <dbReference type="ARBA" id="ARBA00022813"/>
    </source>
</evidence>
<comment type="similarity">
    <text evidence="9">Belongs to the PanD family.</text>
</comment>
<comment type="caution">
    <text evidence="11">The sequence shown here is derived from an EMBL/GenBank/DDBJ whole genome shotgun (WGS) entry which is preliminary data.</text>
</comment>
<comment type="catalytic activity">
    <reaction evidence="9">
        <text>L-aspartate + H(+) = beta-alanine + CO2</text>
        <dbReference type="Rhea" id="RHEA:19497"/>
        <dbReference type="ChEBI" id="CHEBI:15378"/>
        <dbReference type="ChEBI" id="CHEBI:16526"/>
        <dbReference type="ChEBI" id="CHEBI:29991"/>
        <dbReference type="ChEBI" id="CHEBI:57966"/>
        <dbReference type="EC" id="4.1.1.11"/>
    </reaction>
</comment>
<organism evidence="11 12">
    <name type="scientific">Neorhodopirellula lusitana</name>
    <dbReference type="NCBI Taxonomy" id="445327"/>
    <lineage>
        <taxon>Bacteria</taxon>
        <taxon>Pseudomonadati</taxon>
        <taxon>Planctomycetota</taxon>
        <taxon>Planctomycetia</taxon>
        <taxon>Pirellulales</taxon>
        <taxon>Pirellulaceae</taxon>
        <taxon>Neorhodopirellula</taxon>
    </lineage>
</organism>
<comment type="function">
    <text evidence="9">Catalyzes the pyruvoyl-dependent decarboxylation of aspartate to produce beta-alanine.</text>
</comment>
<feature type="region of interest" description="Disordered" evidence="10">
    <location>
        <begin position="115"/>
        <end position="157"/>
    </location>
</feature>
<keyword evidence="7 9" id="KW-0704">Schiff base</keyword>
<dbReference type="Proteomes" id="UP001158067">
    <property type="component" value="Unassembled WGS sequence"/>
</dbReference>
<feature type="active site" description="Proton donor" evidence="9">
    <location>
        <position position="61"/>
    </location>
</feature>
<dbReference type="Pfam" id="PF02261">
    <property type="entry name" value="Asp_decarbox"/>
    <property type="match status" value="1"/>
</dbReference>
<evidence type="ECO:0000256" key="5">
    <source>
        <dbReference type="ARBA" id="ARBA00023145"/>
    </source>
</evidence>
<evidence type="ECO:0000256" key="1">
    <source>
        <dbReference type="ARBA" id="ARBA00022490"/>
    </source>
</evidence>
<comment type="subcellular location">
    <subcellularLocation>
        <location evidence="9">Cytoplasm</location>
    </subcellularLocation>
</comment>
<keyword evidence="2 9" id="KW-0566">Pantothenate biosynthesis</keyword>
<dbReference type="Gene3D" id="2.40.40.20">
    <property type="match status" value="1"/>
</dbReference>
<dbReference type="PANTHER" id="PTHR21012:SF0">
    <property type="entry name" value="ASPARTATE 1-DECARBOXYLASE"/>
    <property type="match status" value="1"/>
</dbReference>